<reference evidence="1 2" key="1">
    <citation type="submission" date="2015-03" db="EMBL/GenBank/DDBJ databases">
        <title>Genome assembly of Sandaracinus amylolyticus DSM 53668.</title>
        <authorList>
            <person name="Sharma G."/>
            <person name="Subramanian S."/>
        </authorList>
    </citation>
    <scope>NUCLEOTIDE SEQUENCE [LARGE SCALE GENOMIC DNA]</scope>
    <source>
        <strain evidence="1 2">DSM 53668</strain>
    </source>
</reference>
<sequence>MHTRVVDGDAAQMRLMIAGEEVGWIATPPRMFRRSSIGDVVAWRALFEDDSAVDEIENAWRDADVSMEQRVAITAHHLGIDRQLALENMHALVEDHPSRIDLAFEIEEPPHITGEPRLRFSGGSLDREELAVGERAEIFATIENDGGAGRGARLTIAGAAIAKGLVEIEALSILREGDWRRVHGAARRDVTADLDLPLGAGRWVMSVRVNVRAAAQGDGALTLTIAPTSGAEARRSIDVTSYTQGRRPLHAVDDPAALRGLWRPDAVHAWIVLDEPRDRALDVAIEALLRFHRLLDLPPDTSYRRFSAAPGSRYRQCSVSAAKLTERAIRTWMRDASSLDLSLADDSKSAGAALELISIPAERSPERAAPHIGFRLTMTDRSEDESAALERALVSLVDGIVSQAQVRQAFVDRWSGVGPFDTTAYEQACGVTGPALPAITIPRISRIASRSRN</sequence>
<name>A0A0F6YH05_9BACT</name>
<proteinExistence type="predicted"/>
<dbReference type="Proteomes" id="UP000034883">
    <property type="component" value="Chromosome"/>
</dbReference>
<dbReference type="AlphaFoldDB" id="A0A0F6YH05"/>
<dbReference type="EMBL" id="CP011125">
    <property type="protein sequence ID" value="AKF04276.1"/>
    <property type="molecule type" value="Genomic_DNA"/>
</dbReference>
<gene>
    <name evidence="1" type="ORF">DB32_001425</name>
</gene>
<evidence type="ECO:0000313" key="1">
    <source>
        <dbReference type="EMBL" id="AKF04276.1"/>
    </source>
</evidence>
<keyword evidence="2" id="KW-1185">Reference proteome</keyword>
<dbReference type="KEGG" id="samy:DB32_001425"/>
<accession>A0A0F6YH05</accession>
<protein>
    <submittedName>
        <fullName evidence="1">Uncharacterized protein</fullName>
    </submittedName>
</protein>
<evidence type="ECO:0000313" key="2">
    <source>
        <dbReference type="Proteomes" id="UP000034883"/>
    </source>
</evidence>
<organism evidence="1 2">
    <name type="scientific">Sandaracinus amylolyticus</name>
    <dbReference type="NCBI Taxonomy" id="927083"/>
    <lineage>
        <taxon>Bacteria</taxon>
        <taxon>Pseudomonadati</taxon>
        <taxon>Myxococcota</taxon>
        <taxon>Polyangia</taxon>
        <taxon>Polyangiales</taxon>
        <taxon>Sandaracinaceae</taxon>
        <taxon>Sandaracinus</taxon>
    </lineage>
</organism>